<dbReference type="Gene3D" id="1.25.40.880">
    <property type="entry name" value="Alkyl sulfatase, dimerisation domain"/>
    <property type="match status" value="1"/>
</dbReference>
<dbReference type="SUPFAM" id="SSF55718">
    <property type="entry name" value="SCP-like"/>
    <property type="match status" value="1"/>
</dbReference>
<proteinExistence type="predicted"/>
<reference evidence="2 3" key="1">
    <citation type="journal article" date="2013" name="Curr. Biol.">
        <title>The Genome of the Foraminiferan Reticulomyxa filosa.</title>
        <authorList>
            <person name="Glockner G."/>
            <person name="Hulsmann N."/>
            <person name="Schleicher M."/>
            <person name="Noegel A.A."/>
            <person name="Eichinger L."/>
            <person name="Gallinger C."/>
            <person name="Pawlowski J."/>
            <person name="Sierra R."/>
            <person name="Euteneuer U."/>
            <person name="Pillet L."/>
            <person name="Moustafa A."/>
            <person name="Platzer M."/>
            <person name="Groth M."/>
            <person name="Szafranski K."/>
            <person name="Schliwa M."/>
        </authorList>
    </citation>
    <scope>NUCLEOTIDE SEQUENCE [LARGE SCALE GENOMIC DNA]</scope>
</reference>
<dbReference type="GO" id="GO:0018909">
    <property type="term" value="P:dodecyl sulfate metabolic process"/>
    <property type="evidence" value="ECO:0007669"/>
    <property type="project" value="TreeGrafter"/>
</dbReference>
<dbReference type="PANTHER" id="PTHR43223">
    <property type="entry name" value="ALKYL/ARYL-SULFATASE"/>
    <property type="match status" value="1"/>
</dbReference>
<sequence>MVGSPGVLLQTAEQSLLHHAKRDDCQWALQLSDALLSLSNEKCLPTDEENDNATKITKEETVKAVEIGINALQCLASYMTSANGRNYYLTSAYELMNREKSLSIFGNKQDREWVSKVVPLEQLFQMLPVRFKADKMQSFNASLCFHFIDIKEFYLLIVRDGVVEVCLLFFFFHFFYLDMFLSNEKYDDTNSDILQKRCIDFANCVSELTSEAFRSLIAADAITGALMYSTGQVKIIKGSVFDFSSFRGYFQAHIPYKLAKNQCLSQICICFSFNSVFVYLLCFWFFLILGLIVVGFLTVYIFQRDCRLEISLHNSISFYASVTIFTSKVKYKRLTVSIAFERKYEEKKKPHPKIKNIFLKWKI</sequence>
<evidence type="ECO:0000313" key="2">
    <source>
        <dbReference type="EMBL" id="ETO22360.1"/>
    </source>
</evidence>
<dbReference type="OrthoDB" id="449487at2759"/>
<organism evidence="2 3">
    <name type="scientific">Reticulomyxa filosa</name>
    <dbReference type="NCBI Taxonomy" id="46433"/>
    <lineage>
        <taxon>Eukaryota</taxon>
        <taxon>Sar</taxon>
        <taxon>Rhizaria</taxon>
        <taxon>Retaria</taxon>
        <taxon>Foraminifera</taxon>
        <taxon>Monothalamids</taxon>
        <taxon>Reticulomyxidae</taxon>
        <taxon>Reticulomyxa</taxon>
    </lineage>
</organism>
<keyword evidence="1" id="KW-0812">Transmembrane</keyword>
<accession>X6N7V1</accession>
<gene>
    <name evidence="2" type="ORF">RFI_14840</name>
</gene>
<dbReference type="GO" id="GO:0018741">
    <property type="term" value="F:linear primary-alkylsulfatase activity"/>
    <property type="evidence" value="ECO:0007669"/>
    <property type="project" value="TreeGrafter"/>
</dbReference>
<dbReference type="Gene3D" id="3.30.1050.10">
    <property type="entry name" value="SCP2 sterol-binding domain"/>
    <property type="match status" value="1"/>
</dbReference>
<dbReference type="AlphaFoldDB" id="X6N7V1"/>
<dbReference type="Proteomes" id="UP000023152">
    <property type="component" value="Unassembled WGS sequence"/>
</dbReference>
<evidence type="ECO:0000256" key="1">
    <source>
        <dbReference type="SAM" id="Phobius"/>
    </source>
</evidence>
<feature type="transmembrane region" description="Helical" evidence="1">
    <location>
        <begin position="276"/>
        <end position="302"/>
    </location>
</feature>
<keyword evidence="1" id="KW-0472">Membrane</keyword>
<dbReference type="InterPro" id="IPR036527">
    <property type="entry name" value="SCP2_sterol-bd_dom_sf"/>
</dbReference>
<dbReference type="InterPro" id="IPR038536">
    <property type="entry name" value="Alkyl/aryl-sulf_dimr_sf"/>
</dbReference>
<dbReference type="EMBL" id="ASPP01010807">
    <property type="protein sequence ID" value="ETO22360.1"/>
    <property type="molecule type" value="Genomic_DNA"/>
</dbReference>
<protein>
    <submittedName>
        <fullName evidence="2">Uncharacterized protein</fullName>
    </submittedName>
</protein>
<keyword evidence="1" id="KW-1133">Transmembrane helix</keyword>
<name>X6N7V1_RETFI</name>
<dbReference type="PANTHER" id="PTHR43223:SF1">
    <property type="entry name" value="ALKYL_ARYL-SULFATASE BDS1"/>
    <property type="match status" value="1"/>
</dbReference>
<dbReference type="InterPro" id="IPR052195">
    <property type="entry name" value="Bact_Alkyl/Aryl-Sulfatase"/>
</dbReference>
<evidence type="ECO:0000313" key="3">
    <source>
        <dbReference type="Proteomes" id="UP000023152"/>
    </source>
</evidence>
<comment type="caution">
    <text evidence="2">The sequence shown here is derived from an EMBL/GenBank/DDBJ whole genome shotgun (WGS) entry which is preliminary data.</text>
</comment>
<keyword evidence="3" id="KW-1185">Reference proteome</keyword>